<evidence type="ECO:0000256" key="1">
    <source>
        <dbReference type="SAM" id="MobiDB-lite"/>
    </source>
</evidence>
<name>A0A4Q7LG52_9BURK</name>
<gene>
    <name evidence="2" type="ORF">EV685_2615</name>
</gene>
<reference evidence="2 3" key="1">
    <citation type="submission" date="2019-02" db="EMBL/GenBank/DDBJ databases">
        <title>Genomic Encyclopedia of Type Strains, Phase IV (KMG-IV): sequencing the most valuable type-strain genomes for metagenomic binning, comparative biology and taxonomic classification.</title>
        <authorList>
            <person name="Goeker M."/>
        </authorList>
    </citation>
    <scope>NUCLEOTIDE SEQUENCE [LARGE SCALE GENOMIC DNA]</scope>
    <source>
        <strain evidence="2 3">DSM 10617</strain>
    </source>
</reference>
<dbReference type="AlphaFoldDB" id="A0A4Q7LG52"/>
<accession>A0A4Q7LG52</accession>
<dbReference type="RefSeq" id="WP_130482473.1">
    <property type="nucleotide sequence ID" value="NZ_SGWV01000010.1"/>
</dbReference>
<dbReference type="EMBL" id="SGWV01000010">
    <property type="protein sequence ID" value="RZS52993.1"/>
    <property type="molecule type" value="Genomic_DNA"/>
</dbReference>
<keyword evidence="3" id="KW-1185">Reference proteome</keyword>
<organism evidence="2 3">
    <name type="scientific">Sphaerotilus mobilis</name>
    <dbReference type="NCBI Taxonomy" id="47994"/>
    <lineage>
        <taxon>Bacteria</taxon>
        <taxon>Pseudomonadati</taxon>
        <taxon>Pseudomonadota</taxon>
        <taxon>Betaproteobacteria</taxon>
        <taxon>Burkholderiales</taxon>
        <taxon>Sphaerotilaceae</taxon>
        <taxon>Sphaerotilus</taxon>
    </lineage>
</organism>
<protein>
    <submittedName>
        <fullName evidence="2">Uncharacterized protein</fullName>
    </submittedName>
</protein>
<feature type="region of interest" description="Disordered" evidence="1">
    <location>
        <begin position="34"/>
        <end position="56"/>
    </location>
</feature>
<dbReference type="Proteomes" id="UP000293433">
    <property type="component" value="Unassembled WGS sequence"/>
</dbReference>
<proteinExistence type="predicted"/>
<sequence length="88" mass="9892">MLHLDQSVRFVKFRNGQIRLGKMIAFRDTQAPVPEQGTMTARGGISSTPYVKTDGVDPNHAMQSSICARHAIQIWARARVRRMGMNHS</sequence>
<dbReference type="OrthoDB" id="6195523at2"/>
<comment type="caution">
    <text evidence="2">The sequence shown here is derived from an EMBL/GenBank/DDBJ whole genome shotgun (WGS) entry which is preliminary data.</text>
</comment>
<evidence type="ECO:0000313" key="2">
    <source>
        <dbReference type="EMBL" id="RZS52993.1"/>
    </source>
</evidence>
<evidence type="ECO:0000313" key="3">
    <source>
        <dbReference type="Proteomes" id="UP000293433"/>
    </source>
</evidence>